<accession>A0A1G8CQ83</accession>
<dbReference type="OrthoDB" id="661040at2"/>
<reference evidence="2 3" key="1">
    <citation type="submission" date="2016-10" db="EMBL/GenBank/DDBJ databases">
        <authorList>
            <person name="de Groot N.N."/>
        </authorList>
    </citation>
    <scope>NUCLEOTIDE SEQUENCE [LARGE SCALE GENOMIC DNA]</scope>
    <source>
        <strain evidence="2 3">DSM 527</strain>
    </source>
</reference>
<dbReference type="RefSeq" id="WP_089838257.1">
    <property type="nucleotide sequence ID" value="NZ_FNBN01000013.1"/>
</dbReference>
<gene>
    <name evidence="2" type="ORF">SAMN04488121_1135</name>
</gene>
<evidence type="ECO:0000313" key="2">
    <source>
        <dbReference type="EMBL" id="SDH47687.1"/>
    </source>
</evidence>
<keyword evidence="1" id="KW-0732">Signal</keyword>
<proteinExistence type="predicted"/>
<name>A0A1G8CQ83_CHIFI</name>
<protein>
    <submittedName>
        <fullName evidence="2">Uncharacterized protein</fullName>
    </submittedName>
</protein>
<dbReference type="AlphaFoldDB" id="A0A1G8CQ83"/>
<dbReference type="Proteomes" id="UP000199045">
    <property type="component" value="Unassembled WGS sequence"/>
</dbReference>
<dbReference type="EMBL" id="FNBN01000013">
    <property type="protein sequence ID" value="SDH47687.1"/>
    <property type="molecule type" value="Genomic_DNA"/>
</dbReference>
<evidence type="ECO:0000313" key="3">
    <source>
        <dbReference type="Proteomes" id="UP000199045"/>
    </source>
</evidence>
<sequence length="191" mass="21581">MHLRLRHLLLLFICLPALAQKPVDNLHFTSSKQQKIAVYKGTIIVNGNKTFKFASDDIVYKSKRNRLVEDGGNVFLFLEVADNSDKNKLYVFAINNSIADSILTAVASDIKDWDHDELLEFGGSELTEAHPSPDSMYYIPSKFYEIKKGRIEFDAAYTEKIDKKVNGVYLPQPLDKSGNCCKVIPKPKGRP</sequence>
<feature type="signal peptide" evidence="1">
    <location>
        <begin position="1"/>
        <end position="19"/>
    </location>
</feature>
<organism evidence="2 3">
    <name type="scientific">Chitinophaga filiformis</name>
    <name type="common">Myxococcus filiformis</name>
    <name type="synonym">Flexibacter filiformis</name>
    <dbReference type="NCBI Taxonomy" id="104663"/>
    <lineage>
        <taxon>Bacteria</taxon>
        <taxon>Pseudomonadati</taxon>
        <taxon>Bacteroidota</taxon>
        <taxon>Chitinophagia</taxon>
        <taxon>Chitinophagales</taxon>
        <taxon>Chitinophagaceae</taxon>
        <taxon>Chitinophaga</taxon>
    </lineage>
</organism>
<feature type="chain" id="PRO_5011718527" evidence="1">
    <location>
        <begin position="20"/>
        <end position="191"/>
    </location>
</feature>
<evidence type="ECO:0000256" key="1">
    <source>
        <dbReference type="SAM" id="SignalP"/>
    </source>
</evidence>